<dbReference type="Pfam" id="PF03923">
    <property type="entry name" value="Lipoprotein_16"/>
    <property type="match status" value="1"/>
</dbReference>
<reference evidence="2 3" key="1">
    <citation type="submission" date="2019-03" db="EMBL/GenBank/DDBJ databases">
        <title>Genomic Encyclopedia of Type Strains, Phase IV (KMG-IV): sequencing the most valuable type-strain genomes for metagenomic binning, comparative biology and taxonomic classification.</title>
        <authorList>
            <person name="Goeker M."/>
        </authorList>
    </citation>
    <scope>NUCLEOTIDE SEQUENCE [LARGE SCALE GENOMIC DNA]</scope>
    <source>
        <strain evidence="2 3">DSM 15534</strain>
    </source>
</reference>
<gene>
    <name evidence="2" type="ORF">EV694_0894</name>
</gene>
<evidence type="ECO:0000256" key="1">
    <source>
        <dbReference type="SAM" id="SignalP"/>
    </source>
</evidence>
<protein>
    <submittedName>
        <fullName evidence="2">Putative lipoprotein</fullName>
    </submittedName>
</protein>
<dbReference type="OrthoDB" id="5677865at2"/>
<keyword evidence="1" id="KW-0732">Signal</keyword>
<proteinExistence type="predicted"/>
<keyword evidence="2" id="KW-0449">Lipoprotein</keyword>
<dbReference type="AlphaFoldDB" id="A0A4R1G0K6"/>
<feature type="signal peptide" evidence="1">
    <location>
        <begin position="1"/>
        <end position="22"/>
    </location>
</feature>
<accession>A0A4R1G0K6</accession>
<keyword evidence="3" id="KW-1185">Reference proteome</keyword>
<name>A0A4R1G0K6_9PAST</name>
<dbReference type="RefSeq" id="WP_132689786.1">
    <property type="nucleotide sequence ID" value="NZ_SMFT01000002.1"/>
</dbReference>
<dbReference type="Proteomes" id="UP000294702">
    <property type="component" value="Unassembled WGS sequence"/>
</dbReference>
<comment type="caution">
    <text evidence="2">The sequence shown here is derived from an EMBL/GenBank/DDBJ whole genome shotgun (WGS) entry which is preliminary data.</text>
</comment>
<dbReference type="PROSITE" id="PS51257">
    <property type="entry name" value="PROKAR_LIPOPROTEIN"/>
    <property type="match status" value="1"/>
</dbReference>
<dbReference type="EMBL" id="SMFT01000002">
    <property type="protein sequence ID" value="TCJ98488.1"/>
    <property type="molecule type" value="Genomic_DNA"/>
</dbReference>
<organism evidence="2 3">
    <name type="scientific">Volucribacter psittacicida</name>
    <dbReference type="NCBI Taxonomy" id="203482"/>
    <lineage>
        <taxon>Bacteria</taxon>
        <taxon>Pseudomonadati</taxon>
        <taxon>Pseudomonadota</taxon>
        <taxon>Gammaproteobacteria</taxon>
        <taxon>Pasteurellales</taxon>
        <taxon>Pasteurellaceae</taxon>
        <taxon>Volucribacter</taxon>
    </lineage>
</organism>
<evidence type="ECO:0000313" key="3">
    <source>
        <dbReference type="Proteomes" id="UP000294702"/>
    </source>
</evidence>
<dbReference type="InterPro" id="IPR005619">
    <property type="entry name" value="Uncharacterised_YajG"/>
</dbReference>
<feature type="chain" id="PRO_5020691794" evidence="1">
    <location>
        <begin position="23"/>
        <end position="200"/>
    </location>
</feature>
<sequence>MSKTTKSLTLTALLMASIGLTACQSQTSTTLYFTPIAPNVQFNIANQAQATLNIVARDQRPQPEVASYVEQEKIIKLTSSPSVTQLFQQILQQDLNSKGFRITPPAQSNTNVIVNIKAFYANVEQGNLRYKITSNIQLEIQVQGTAGQFTKTLTASRTQEGAFSAKNNEIQNVLTTTLNDITQKIYQDQEISQAIHQYAR</sequence>
<evidence type="ECO:0000313" key="2">
    <source>
        <dbReference type="EMBL" id="TCJ98488.1"/>
    </source>
</evidence>